<proteinExistence type="predicted"/>
<sequence length="108" mass="12809">MILYFSNKHSSSLRQQLRRNNSHKRKVQKHLLIRQILEEHITRIPMIKSAMFLPIFSLLLIRHFQSHSKPSSYYTYFQPQTDFALGGEGVKTLLSVHPCKTWMQIRSL</sequence>
<name>A0A2P2KQL8_RHIMU</name>
<evidence type="ECO:0000313" key="1">
    <source>
        <dbReference type="EMBL" id="MBX08004.1"/>
    </source>
</evidence>
<dbReference type="AlphaFoldDB" id="A0A2P2KQL8"/>
<reference evidence="1" key="1">
    <citation type="submission" date="2018-02" db="EMBL/GenBank/DDBJ databases">
        <title>Rhizophora mucronata_Transcriptome.</title>
        <authorList>
            <person name="Meera S.P."/>
            <person name="Sreeshan A."/>
            <person name="Augustine A."/>
        </authorList>
    </citation>
    <scope>NUCLEOTIDE SEQUENCE</scope>
    <source>
        <tissue evidence="1">Leaf</tissue>
    </source>
</reference>
<organism evidence="1">
    <name type="scientific">Rhizophora mucronata</name>
    <name type="common">Asiatic mangrove</name>
    <dbReference type="NCBI Taxonomy" id="61149"/>
    <lineage>
        <taxon>Eukaryota</taxon>
        <taxon>Viridiplantae</taxon>
        <taxon>Streptophyta</taxon>
        <taxon>Embryophyta</taxon>
        <taxon>Tracheophyta</taxon>
        <taxon>Spermatophyta</taxon>
        <taxon>Magnoliopsida</taxon>
        <taxon>eudicotyledons</taxon>
        <taxon>Gunneridae</taxon>
        <taxon>Pentapetalae</taxon>
        <taxon>rosids</taxon>
        <taxon>fabids</taxon>
        <taxon>Malpighiales</taxon>
        <taxon>Rhizophoraceae</taxon>
        <taxon>Rhizophora</taxon>
    </lineage>
</organism>
<dbReference type="EMBL" id="GGEC01027519">
    <property type="protein sequence ID" value="MBX08003.1"/>
    <property type="molecule type" value="Transcribed_RNA"/>
</dbReference>
<accession>A0A2P2KQL8</accession>
<dbReference type="EMBL" id="GGEC01027520">
    <property type="protein sequence ID" value="MBX08004.1"/>
    <property type="molecule type" value="Transcribed_RNA"/>
</dbReference>
<protein>
    <submittedName>
        <fullName evidence="1">Uncharacterized protein MANES_04G012400</fullName>
    </submittedName>
</protein>